<evidence type="ECO:0000313" key="1">
    <source>
        <dbReference type="EMBL" id="KAK0324324.1"/>
    </source>
</evidence>
<comment type="caution">
    <text evidence="1">The sequence shown here is derived from an EMBL/GenBank/DDBJ whole genome shotgun (WGS) entry which is preliminary data.</text>
</comment>
<name>A0AAN6FVZ2_9PEZI</name>
<dbReference type="Proteomes" id="UP001168146">
    <property type="component" value="Unassembled WGS sequence"/>
</dbReference>
<gene>
    <name evidence="1" type="ORF">LTR82_004763</name>
</gene>
<dbReference type="AlphaFoldDB" id="A0AAN6FVZ2"/>
<protein>
    <submittedName>
        <fullName evidence="1">Uncharacterized protein</fullName>
    </submittedName>
</protein>
<evidence type="ECO:0000313" key="2">
    <source>
        <dbReference type="Proteomes" id="UP001168146"/>
    </source>
</evidence>
<dbReference type="EMBL" id="JASUXU010000010">
    <property type="protein sequence ID" value="KAK0324324.1"/>
    <property type="molecule type" value="Genomic_DNA"/>
</dbReference>
<sequence>MRLAAEPLVLGTVADTLLTDATGAWMEIVPAVLFKGREKSRLPNRGMMTKDAETYETVAKTNPTRRYGKRADKGNIIFITNM</sequence>
<accession>A0AAN6FVZ2</accession>
<reference evidence="1" key="1">
    <citation type="submission" date="2021-12" db="EMBL/GenBank/DDBJ databases">
        <title>Black yeast isolated from Biological Soil Crust.</title>
        <authorList>
            <person name="Kurbessoian T."/>
        </authorList>
    </citation>
    <scope>NUCLEOTIDE SEQUENCE</scope>
    <source>
        <strain evidence="1">CCFEE 5208</strain>
    </source>
</reference>
<proteinExistence type="predicted"/>
<organism evidence="1 2">
    <name type="scientific">Friedmanniomyces endolithicus</name>
    <dbReference type="NCBI Taxonomy" id="329885"/>
    <lineage>
        <taxon>Eukaryota</taxon>
        <taxon>Fungi</taxon>
        <taxon>Dikarya</taxon>
        <taxon>Ascomycota</taxon>
        <taxon>Pezizomycotina</taxon>
        <taxon>Dothideomycetes</taxon>
        <taxon>Dothideomycetidae</taxon>
        <taxon>Mycosphaerellales</taxon>
        <taxon>Teratosphaeriaceae</taxon>
        <taxon>Friedmanniomyces</taxon>
    </lineage>
</organism>